<dbReference type="InterPro" id="IPR001915">
    <property type="entry name" value="Peptidase_M48"/>
</dbReference>
<keyword evidence="11" id="KW-1185">Reference proteome</keyword>
<keyword evidence="7 8" id="KW-0482">Metalloprotease</keyword>
<organism evidence="10 11">
    <name type="scientific">Fluctibacter corallii</name>
    <dbReference type="NCBI Taxonomy" id="2984329"/>
    <lineage>
        <taxon>Bacteria</taxon>
        <taxon>Pseudomonadati</taxon>
        <taxon>Pseudomonadota</taxon>
        <taxon>Gammaproteobacteria</taxon>
        <taxon>Alteromonadales</taxon>
        <taxon>Alteromonadaceae</taxon>
        <taxon>Fluctibacter</taxon>
    </lineage>
</organism>
<comment type="similarity">
    <text evidence="8">Belongs to the peptidase M48 family. BepA subfamily.</text>
</comment>
<dbReference type="Proteomes" id="UP001652504">
    <property type="component" value="Unassembled WGS sequence"/>
</dbReference>
<dbReference type="InterPro" id="IPR011990">
    <property type="entry name" value="TPR-like_helical_dom_sf"/>
</dbReference>
<evidence type="ECO:0000256" key="5">
    <source>
        <dbReference type="ARBA" id="ARBA00022801"/>
    </source>
</evidence>
<keyword evidence="1 8" id="KW-0645">Protease</keyword>
<dbReference type="Pfam" id="PF01435">
    <property type="entry name" value="Peptidase_M48"/>
    <property type="match status" value="1"/>
</dbReference>
<keyword evidence="2 8" id="KW-0479">Metal-binding</keyword>
<dbReference type="GO" id="GO:0008237">
    <property type="term" value="F:metallopeptidase activity"/>
    <property type="evidence" value="ECO:0007669"/>
    <property type="project" value="UniProtKB-KW"/>
</dbReference>
<dbReference type="EMBL" id="JAOWKX010000002">
    <property type="protein sequence ID" value="MCV2884046.1"/>
    <property type="molecule type" value="Genomic_DNA"/>
</dbReference>
<protein>
    <recommendedName>
        <fullName evidence="8">Putative beta-barrel assembly-enhancing protease</fullName>
        <ecNumber evidence="8">3.4.-.-</ecNumber>
    </recommendedName>
</protein>
<gene>
    <name evidence="10" type="ORF">OE749_05000</name>
</gene>
<comment type="cofactor">
    <cofactor evidence="8">
        <name>Zn(2+)</name>
        <dbReference type="ChEBI" id="CHEBI:29105"/>
    </cofactor>
    <text evidence="8">Binds 1 zinc ion per subunit.</text>
</comment>
<feature type="active site" description="Proton donor" evidence="8">
    <location>
        <position position="196"/>
    </location>
</feature>
<feature type="binding site" evidence="8">
    <location>
        <position position="127"/>
    </location>
    <ligand>
        <name>Zn(2+)</name>
        <dbReference type="ChEBI" id="CHEBI:29105"/>
        <note>catalytic</note>
    </ligand>
</feature>
<dbReference type="CDD" id="cd07333">
    <property type="entry name" value="M48C_bepA_like"/>
    <property type="match status" value="1"/>
</dbReference>
<evidence type="ECO:0000256" key="4">
    <source>
        <dbReference type="ARBA" id="ARBA00022764"/>
    </source>
</evidence>
<evidence type="ECO:0000256" key="3">
    <source>
        <dbReference type="ARBA" id="ARBA00022729"/>
    </source>
</evidence>
<comment type="subcellular location">
    <subcellularLocation>
        <location evidence="8">Periplasm</location>
    </subcellularLocation>
</comment>
<evidence type="ECO:0000256" key="1">
    <source>
        <dbReference type="ARBA" id="ARBA00022670"/>
    </source>
</evidence>
<feature type="domain" description="Peptidase M48" evidence="9">
    <location>
        <begin position="62"/>
        <end position="250"/>
    </location>
</feature>
<dbReference type="Gene3D" id="1.25.40.10">
    <property type="entry name" value="Tetratricopeptide repeat domain"/>
    <property type="match status" value="1"/>
</dbReference>
<feature type="active site" evidence="8">
    <location>
        <position position="128"/>
    </location>
</feature>
<dbReference type="PANTHER" id="PTHR22726">
    <property type="entry name" value="METALLOENDOPEPTIDASE OMA1"/>
    <property type="match status" value="1"/>
</dbReference>
<proteinExistence type="inferred from homology"/>
<dbReference type="InterPro" id="IPR030873">
    <property type="entry name" value="Protease_BepA"/>
</dbReference>
<dbReference type="EC" id="3.4.-.-" evidence="8"/>
<evidence type="ECO:0000256" key="2">
    <source>
        <dbReference type="ARBA" id="ARBA00022723"/>
    </source>
</evidence>
<dbReference type="InterPro" id="IPR051156">
    <property type="entry name" value="Mito/Outer_Membr_Metalloprot"/>
</dbReference>
<feature type="binding site" evidence="8">
    <location>
        <position position="131"/>
    </location>
    <ligand>
        <name>Zn(2+)</name>
        <dbReference type="ChEBI" id="CHEBI:29105"/>
        <note>catalytic</note>
    </ligand>
</feature>
<comment type="function">
    <text evidence="8">Functions as both a chaperone and a metalloprotease. Maintains the integrity of the outer membrane by promoting either the assembly or the elimination of outer membrane proteins, depending on their folding state.</text>
</comment>
<comment type="caution">
    <text evidence="10">The sequence shown here is derived from an EMBL/GenBank/DDBJ whole genome shotgun (WGS) entry which is preliminary data.</text>
</comment>
<sequence length="476" mass="52760">MAAVALYSSAQSISGVGQSSKNKLPEIGVVAADAISIDKEMEIGDILMRQMRAQAPVISDPLLDEYLQDIGNRLVAQAQNVKFPFTFFLLNNKDINAFAFFGGHIGIHTGLIFHADNESELASVLAHEVSHVTQRHIARSIQARQKSTPLQIASMFGGLLLAMASPEAGIAAIQASNAAAAQASINYTRSNEKEADRIGIQILAQAGYDPRAAASFFGKLASQTRNRSKPLAFLLTHPLPESRIADARTRANTMGGNFNSDSMNFHLAKARVIARYFSAPNTNIALFKEQLDKQSYVYEEAAKYGLALSYLANDNIEAADAIITQLRQTYPDNLFFVDTATDIALAQHQHDKALLMLSTMQKRYPNNQVVALNYANAAIEAKHYDTAIEVLKDFLLLKPNHYLAIQLLTEAYRKNQQPLEMHQHKAEMFALAGAYKRAIDELHTAYNFANERHLEKQRIKARIDQFRSAQDRLKAL</sequence>
<keyword evidence="5 8" id="KW-0378">Hydrolase</keyword>
<dbReference type="Pfam" id="PF14559">
    <property type="entry name" value="TPR_19"/>
    <property type="match status" value="1"/>
</dbReference>
<name>A0ABT3A5U4_9ALTE</name>
<evidence type="ECO:0000256" key="6">
    <source>
        <dbReference type="ARBA" id="ARBA00022833"/>
    </source>
</evidence>
<accession>A0ABT3A5U4</accession>
<evidence type="ECO:0000256" key="7">
    <source>
        <dbReference type="ARBA" id="ARBA00023049"/>
    </source>
</evidence>
<keyword evidence="3 8" id="KW-0732">Signal</keyword>
<dbReference type="PANTHER" id="PTHR22726:SF1">
    <property type="entry name" value="METALLOENDOPEPTIDASE OMA1, MITOCHONDRIAL"/>
    <property type="match status" value="1"/>
</dbReference>
<evidence type="ECO:0000313" key="11">
    <source>
        <dbReference type="Proteomes" id="UP001652504"/>
    </source>
</evidence>
<evidence type="ECO:0000259" key="9">
    <source>
        <dbReference type="Pfam" id="PF01435"/>
    </source>
</evidence>
<keyword evidence="6 8" id="KW-0862">Zinc</keyword>
<keyword evidence="4 8" id="KW-0574">Periplasm</keyword>
<feature type="binding site" evidence="8">
    <location>
        <position position="192"/>
    </location>
    <ligand>
        <name>Zn(2+)</name>
        <dbReference type="ChEBI" id="CHEBI:29105"/>
        <note>catalytic</note>
    </ligand>
</feature>
<dbReference type="Gene3D" id="3.30.2010.10">
    <property type="entry name" value="Metalloproteases ('zincins'), catalytic domain"/>
    <property type="match status" value="1"/>
</dbReference>
<dbReference type="SUPFAM" id="SSF48452">
    <property type="entry name" value="TPR-like"/>
    <property type="match status" value="1"/>
</dbReference>
<reference evidence="10 11" key="1">
    <citation type="submission" date="2022-10" db="EMBL/GenBank/DDBJ databases">
        <title>Aestuariibacter sp. AA17 isolated from Montipora capitata coral fragment.</title>
        <authorList>
            <person name="Emsley S.A."/>
            <person name="Pfannmuller K.M."/>
            <person name="Loughran R.M."/>
            <person name="Shlafstein M."/>
            <person name="Papke E."/>
            <person name="Saw J.H."/>
            <person name="Ushijima B."/>
            <person name="Videau P."/>
        </authorList>
    </citation>
    <scope>NUCLEOTIDE SEQUENCE [LARGE SCALE GENOMIC DNA]</scope>
    <source>
        <strain evidence="10 11">AA17</strain>
    </source>
</reference>
<evidence type="ECO:0000313" key="10">
    <source>
        <dbReference type="EMBL" id="MCV2884046.1"/>
    </source>
</evidence>
<evidence type="ECO:0000256" key="8">
    <source>
        <dbReference type="HAMAP-Rule" id="MF_00997"/>
    </source>
</evidence>
<dbReference type="HAMAP" id="MF_00997">
    <property type="entry name" value="Protease_BepA"/>
    <property type="match status" value="1"/>
</dbReference>